<feature type="region of interest" description="Disordered" evidence="1">
    <location>
        <begin position="94"/>
        <end position="114"/>
    </location>
</feature>
<gene>
    <name evidence="2" type="ORF">OUZ56_004981</name>
</gene>
<accession>A0ABQ9YRI4</accession>
<comment type="caution">
    <text evidence="2">The sequence shown here is derived from an EMBL/GenBank/DDBJ whole genome shotgun (WGS) entry which is preliminary data.</text>
</comment>
<reference evidence="2 3" key="1">
    <citation type="journal article" date="2023" name="Nucleic Acids Res.">
        <title>The hologenome of Daphnia magna reveals possible DNA methylation and microbiome-mediated evolution of the host genome.</title>
        <authorList>
            <person name="Chaturvedi A."/>
            <person name="Li X."/>
            <person name="Dhandapani V."/>
            <person name="Marshall H."/>
            <person name="Kissane S."/>
            <person name="Cuenca-Cambronero M."/>
            <person name="Asole G."/>
            <person name="Calvet F."/>
            <person name="Ruiz-Romero M."/>
            <person name="Marangio P."/>
            <person name="Guigo R."/>
            <person name="Rago D."/>
            <person name="Mirbahai L."/>
            <person name="Eastwood N."/>
            <person name="Colbourne J.K."/>
            <person name="Zhou J."/>
            <person name="Mallon E."/>
            <person name="Orsini L."/>
        </authorList>
    </citation>
    <scope>NUCLEOTIDE SEQUENCE [LARGE SCALE GENOMIC DNA]</scope>
    <source>
        <strain evidence="2">LRV0_1</strain>
    </source>
</reference>
<evidence type="ECO:0000313" key="2">
    <source>
        <dbReference type="EMBL" id="KAK4003200.1"/>
    </source>
</evidence>
<protein>
    <recommendedName>
        <fullName evidence="4">SWIM-type domain-containing protein</fullName>
    </recommendedName>
</protein>
<feature type="region of interest" description="Disordered" evidence="1">
    <location>
        <begin position="611"/>
        <end position="632"/>
    </location>
</feature>
<name>A0ABQ9YRI4_9CRUS</name>
<evidence type="ECO:0000313" key="3">
    <source>
        <dbReference type="Proteomes" id="UP001234178"/>
    </source>
</evidence>
<sequence>MSSISSNKTIIAGHCQCTAGLGIVCCHVCAVLYSVISATSLPCTAKENQWLDTHPRRSVALINKIADLNTSCKGEEVSEETRRICQKRKLYSSNSVPTMTPEGNKNSSWSGTRAREEKYPRSEFSLGNSASDLGLLVDIQSQQNIHSLIINKYRSPKWKPRSGMVLQCNNISVTDERHTPGSPQWEEESCKTRPTFHSYFSKPDLKLEISPINKKPRMDDGTILPDVFEFDNEEELNDNQSTNNLENGELIFFRNPFGNRTPEEETPKSTCTDDPGMPRPKKFPTVLHTHVIHIPGIHKVPEEPPEFSVVRPFHTDIHGITEFLSKLGGKEYCDMMFYGNFLYLKELFLSNPMFWYVPPLDSGPKITEPPDISCESASARPIEPVPGVKMKKKFWKLMKTRSGTLIKKWKKWIAAQFPSRKANTEGEVSEEDDDEAYTSYYFRDPPPEPVRTKWEKLIDTYFPYFRKREPPFFVRFTTMKEELEKMLKRFEETITTVLHTHLFYIPGISERPEDIPEMFRKSAQVLHIHYLNISAELLSTIGIHDQYHETTKSSYFPQTDSGPITTEVPDLHCESPSVTKPVVKESFENKESDIPASERDTIQNELIDKTSVAEEEPTAAENSMSTTARTKSKFGKLGSKWKNWKAAHFPSRKGKSDGRVHDVLEVTKDYVDQLENGTQQKTEHKKHQKTKHLTPLTTPLFQPVCKLFRHEE</sequence>
<keyword evidence="3" id="KW-1185">Reference proteome</keyword>
<dbReference type="Proteomes" id="UP001234178">
    <property type="component" value="Unassembled WGS sequence"/>
</dbReference>
<proteinExistence type="predicted"/>
<feature type="compositionally biased region" description="Polar residues" evidence="1">
    <location>
        <begin position="94"/>
        <end position="111"/>
    </location>
</feature>
<organism evidence="2 3">
    <name type="scientific">Daphnia magna</name>
    <dbReference type="NCBI Taxonomy" id="35525"/>
    <lineage>
        <taxon>Eukaryota</taxon>
        <taxon>Metazoa</taxon>
        <taxon>Ecdysozoa</taxon>
        <taxon>Arthropoda</taxon>
        <taxon>Crustacea</taxon>
        <taxon>Branchiopoda</taxon>
        <taxon>Diplostraca</taxon>
        <taxon>Cladocera</taxon>
        <taxon>Anomopoda</taxon>
        <taxon>Daphniidae</taxon>
        <taxon>Daphnia</taxon>
    </lineage>
</organism>
<feature type="compositionally biased region" description="Polar residues" evidence="1">
    <location>
        <begin position="620"/>
        <end position="629"/>
    </location>
</feature>
<dbReference type="EMBL" id="JAOYFB010000001">
    <property type="protein sequence ID" value="KAK4003200.1"/>
    <property type="molecule type" value="Genomic_DNA"/>
</dbReference>
<evidence type="ECO:0000256" key="1">
    <source>
        <dbReference type="SAM" id="MobiDB-lite"/>
    </source>
</evidence>
<feature type="region of interest" description="Disordered" evidence="1">
    <location>
        <begin position="255"/>
        <end position="279"/>
    </location>
</feature>
<evidence type="ECO:0008006" key="4">
    <source>
        <dbReference type="Google" id="ProtNLM"/>
    </source>
</evidence>